<name>A0A2C5JSF9_9BACI</name>
<evidence type="ECO:0000313" key="2">
    <source>
        <dbReference type="Proteomes" id="UP000225320"/>
    </source>
</evidence>
<protein>
    <submittedName>
        <fullName evidence="1">Peptidoglycan N-acetylglucosamine deacetylase</fullName>
    </submittedName>
</protein>
<accession>A0A2C5JSF9</accession>
<comment type="caution">
    <text evidence="1">The sequence shown here is derived from an EMBL/GenBank/DDBJ whole genome shotgun (WGS) entry which is preliminary data.</text>
</comment>
<sequence length="70" mass="8355">MIPPNYIISSGSLCNSNSFQLQNYNRISIVRLSLQVLPEIIKFYKEKGYEFRVYNDEGHFRLNFQKNKHL</sequence>
<dbReference type="EMBL" id="NVOI01000127">
    <property type="protein sequence ID" value="PGG83016.1"/>
    <property type="molecule type" value="Genomic_DNA"/>
</dbReference>
<gene>
    <name evidence="1" type="ORF">CON73_27345</name>
</gene>
<evidence type="ECO:0000313" key="1">
    <source>
        <dbReference type="EMBL" id="PGG83016.1"/>
    </source>
</evidence>
<dbReference type="Proteomes" id="UP000225320">
    <property type="component" value="Unassembled WGS sequence"/>
</dbReference>
<dbReference type="AlphaFoldDB" id="A0A2C5JSF9"/>
<organism evidence="1 2">
    <name type="scientific">Bacillus toyonensis</name>
    <dbReference type="NCBI Taxonomy" id="155322"/>
    <lineage>
        <taxon>Bacteria</taxon>
        <taxon>Bacillati</taxon>
        <taxon>Bacillota</taxon>
        <taxon>Bacilli</taxon>
        <taxon>Bacillales</taxon>
        <taxon>Bacillaceae</taxon>
        <taxon>Bacillus</taxon>
        <taxon>Bacillus cereus group</taxon>
    </lineage>
</organism>
<reference evidence="1 2" key="1">
    <citation type="submission" date="2017-09" db="EMBL/GenBank/DDBJ databases">
        <title>Large-scale bioinformatics analysis of Bacillus genomes uncovers conserved roles of natural products in bacterial physiology.</title>
        <authorList>
            <consortium name="Agbiome Team Llc"/>
            <person name="Bleich R.M."/>
            <person name="Grubbs K.J."/>
            <person name="Santa Maria K.C."/>
            <person name="Allen S.E."/>
            <person name="Farag S."/>
            <person name="Shank E.A."/>
            <person name="Bowers A."/>
        </authorList>
    </citation>
    <scope>NUCLEOTIDE SEQUENCE [LARGE SCALE GENOMIC DNA]</scope>
    <source>
        <strain evidence="1 2">AFS094862</strain>
    </source>
</reference>
<proteinExistence type="predicted"/>